<sequence>MSLQTFENLPFVARRIFVDQLELSELLELSLMSPAIQRAAKRREIAEFKWLIMSPGHFVIHITELDPQKPKMIFKLSTDATKRIRRLKNTITLKCGPRLEDKIEEFRKLSKTLLKVVKPQKYHFDGGLYLDFVFGFTKRFDIFTMSNASLTLNQAKTILESIDVDIFRLQNTRLEDSIPQKFQMKHKNMFLNNCWWSFSFESFLDMKCHKIIMENGIETNVQLEDLLSIVKRWMDGSLENLEHFETTYMINPYKNKNDFRIELAKELRKLGTVDRNNCRIIVQQLDGKRAAVSDSCGFRLKLL</sequence>
<dbReference type="WBParaSite" id="Csp11.Scaffold629.g11698.t1">
    <property type="protein sequence ID" value="Csp11.Scaffold629.g11698.t1"/>
    <property type="gene ID" value="Csp11.Scaffold629.g11698"/>
</dbReference>
<keyword evidence="1" id="KW-1185">Reference proteome</keyword>
<organism evidence="1 2">
    <name type="scientific">Caenorhabditis tropicalis</name>
    <dbReference type="NCBI Taxonomy" id="1561998"/>
    <lineage>
        <taxon>Eukaryota</taxon>
        <taxon>Metazoa</taxon>
        <taxon>Ecdysozoa</taxon>
        <taxon>Nematoda</taxon>
        <taxon>Chromadorea</taxon>
        <taxon>Rhabditida</taxon>
        <taxon>Rhabditina</taxon>
        <taxon>Rhabditomorpha</taxon>
        <taxon>Rhabditoidea</taxon>
        <taxon>Rhabditidae</taxon>
        <taxon>Peloderinae</taxon>
        <taxon>Caenorhabditis</taxon>
    </lineage>
</organism>
<reference evidence="2" key="1">
    <citation type="submission" date="2016-11" db="UniProtKB">
        <authorList>
            <consortium name="WormBaseParasite"/>
        </authorList>
    </citation>
    <scope>IDENTIFICATION</scope>
</reference>
<evidence type="ECO:0000313" key="2">
    <source>
        <dbReference type="WBParaSite" id="Csp11.Scaffold629.g11698.t1"/>
    </source>
</evidence>
<dbReference type="AlphaFoldDB" id="A0A1I7TTS0"/>
<dbReference type="Proteomes" id="UP000095282">
    <property type="component" value="Unplaced"/>
</dbReference>
<evidence type="ECO:0000313" key="1">
    <source>
        <dbReference type="Proteomes" id="UP000095282"/>
    </source>
</evidence>
<accession>A0A1I7TTS0</accession>
<name>A0A1I7TTS0_9PELO</name>
<proteinExistence type="predicted"/>
<dbReference type="eggNOG" id="ENOG502RUH6">
    <property type="taxonomic scope" value="Eukaryota"/>
</dbReference>
<dbReference type="STRING" id="1561998.A0A1I7TTS0"/>
<dbReference type="PANTHER" id="PTHR21503">
    <property type="entry name" value="F-BOX-CONTAINING HYPOTHETICAL PROTEIN C.ELEGANS"/>
    <property type="match status" value="1"/>
</dbReference>
<protein>
    <submittedName>
        <fullName evidence="2">F-box domain-containing protein</fullName>
    </submittedName>
</protein>
<dbReference type="PANTHER" id="PTHR21503:SF8">
    <property type="entry name" value="F-BOX ASSOCIATED DOMAIN-CONTAINING PROTEIN-RELATED"/>
    <property type="match status" value="1"/>
</dbReference>